<evidence type="ECO:0000256" key="1">
    <source>
        <dbReference type="SAM" id="MobiDB-lite"/>
    </source>
</evidence>
<accession>A0A8K0I8Z5</accession>
<name>A0A8K0I8Z5_COCNU</name>
<sequence>MTEISNCLDRVAFVETYGKEGFTLIVKHWDQRRKTYLLKIDLRYKVCASLLDLPLMCWNVDAVATIISSFGMPFWANRSSLRWDNITSFDIQFYCKDLADIPEIIQVTIGPHTYAVRLIVKFSRLEIPPFEDSASNKEDPDDLGDNECNFWFGSPSKN</sequence>
<reference evidence="2" key="2">
    <citation type="submission" date="2019-07" db="EMBL/GenBank/DDBJ databases">
        <authorList>
            <person name="Yang Y."/>
            <person name="Bocs S."/>
            <person name="Baudouin L."/>
        </authorList>
    </citation>
    <scope>NUCLEOTIDE SEQUENCE</scope>
    <source>
        <tissue evidence="2">Spear leaf of Hainan Tall coconut</tissue>
    </source>
</reference>
<feature type="region of interest" description="Disordered" evidence="1">
    <location>
        <begin position="132"/>
        <end position="158"/>
    </location>
</feature>
<reference evidence="2" key="1">
    <citation type="journal article" date="2017" name="Gigascience">
        <title>The genome draft of coconut (Cocos nucifera).</title>
        <authorList>
            <person name="Xiao Y."/>
            <person name="Xu P."/>
            <person name="Fan H."/>
            <person name="Baudouin L."/>
            <person name="Xia W."/>
            <person name="Bocs S."/>
            <person name="Xu J."/>
            <person name="Li Q."/>
            <person name="Guo A."/>
            <person name="Zhou L."/>
            <person name="Li J."/>
            <person name="Wu Y."/>
            <person name="Ma Z."/>
            <person name="Armero A."/>
            <person name="Issali A.E."/>
            <person name="Liu N."/>
            <person name="Peng M."/>
            <person name="Yang Y."/>
        </authorList>
    </citation>
    <scope>NUCLEOTIDE SEQUENCE</scope>
    <source>
        <tissue evidence="2">Spear leaf of Hainan Tall coconut</tissue>
    </source>
</reference>
<organism evidence="2 3">
    <name type="scientific">Cocos nucifera</name>
    <name type="common">Coconut palm</name>
    <dbReference type="NCBI Taxonomy" id="13894"/>
    <lineage>
        <taxon>Eukaryota</taxon>
        <taxon>Viridiplantae</taxon>
        <taxon>Streptophyta</taxon>
        <taxon>Embryophyta</taxon>
        <taxon>Tracheophyta</taxon>
        <taxon>Spermatophyta</taxon>
        <taxon>Magnoliopsida</taxon>
        <taxon>Liliopsida</taxon>
        <taxon>Arecaceae</taxon>
        <taxon>Arecoideae</taxon>
        <taxon>Cocoseae</taxon>
        <taxon>Attaleinae</taxon>
        <taxon>Cocos</taxon>
    </lineage>
</organism>
<evidence type="ECO:0000313" key="2">
    <source>
        <dbReference type="EMBL" id="KAG1342316.1"/>
    </source>
</evidence>
<comment type="caution">
    <text evidence="2">The sequence shown here is derived from an EMBL/GenBank/DDBJ whole genome shotgun (WGS) entry which is preliminary data.</text>
</comment>
<evidence type="ECO:0000313" key="3">
    <source>
        <dbReference type="Proteomes" id="UP000797356"/>
    </source>
</evidence>
<proteinExistence type="predicted"/>
<gene>
    <name evidence="2" type="ORF">COCNU_05G005450</name>
</gene>
<protein>
    <recommendedName>
        <fullName evidence="4">DUF4283 domain-containing protein</fullName>
    </recommendedName>
</protein>
<evidence type="ECO:0008006" key="4">
    <source>
        <dbReference type="Google" id="ProtNLM"/>
    </source>
</evidence>
<dbReference type="AlphaFoldDB" id="A0A8K0I8Z5"/>
<dbReference type="EMBL" id="CM017876">
    <property type="protein sequence ID" value="KAG1342316.1"/>
    <property type="molecule type" value="Genomic_DNA"/>
</dbReference>
<keyword evidence="3" id="KW-1185">Reference proteome</keyword>
<dbReference type="Proteomes" id="UP000797356">
    <property type="component" value="Chromosome 5"/>
</dbReference>